<dbReference type="EMBL" id="CAOQHR010000001">
    <property type="protein sequence ID" value="CAI6229735.1"/>
    <property type="molecule type" value="Genomic_DNA"/>
</dbReference>
<feature type="transmembrane region" description="Helical" evidence="1">
    <location>
        <begin position="12"/>
        <end position="31"/>
    </location>
</feature>
<evidence type="ECO:0000313" key="2">
    <source>
        <dbReference type="EMBL" id="CAI6229735.1"/>
    </source>
</evidence>
<gene>
    <name evidence="2" type="ORF">PDIGIT_LOCUS168</name>
</gene>
<keyword evidence="1" id="KW-1133">Transmembrane helix</keyword>
<dbReference type="Proteomes" id="UP001152607">
    <property type="component" value="Unassembled WGS sequence"/>
</dbReference>
<evidence type="ECO:0000313" key="3">
    <source>
        <dbReference type="Proteomes" id="UP001152607"/>
    </source>
</evidence>
<reference evidence="2" key="1">
    <citation type="submission" date="2023-01" db="EMBL/GenBank/DDBJ databases">
        <authorList>
            <person name="Van Ghelder C."/>
            <person name="Rancurel C."/>
        </authorList>
    </citation>
    <scope>NUCLEOTIDE SEQUENCE</scope>
    <source>
        <strain evidence="2">CNCM I-4278</strain>
    </source>
</reference>
<evidence type="ECO:0000256" key="1">
    <source>
        <dbReference type="SAM" id="Phobius"/>
    </source>
</evidence>
<dbReference type="AlphaFoldDB" id="A0A9W4XCV4"/>
<keyword evidence="3" id="KW-1185">Reference proteome</keyword>
<keyword evidence="1" id="KW-0812">Transmembrane</keyword>
<comment type="caution">
    <text evidence="2">The sequence shown here is derived from an EMBL/GenBank/DDBJ whole genome shotgun (WGS) entry which is preliminary data.</text>
</comment>
<proteinExistence type="predicted"/>
<keyword evidence="1" id="KW-0472">Membrane</keyword>
<accession>A0A9W4XCV4</accession>
<sequence>MGGITVTIYPFHVSFLPANFYVTPCLCIVLVPRRPPILGLLRPGTTFIAFLGCPVSAVFLHCNLFCSCRCFCRVLSS</sequence>
<feature type="transmembrane region" description="Helical" evidence="1">
    <location>
        <begin position="40"/>
        <end position="60"/>
    </location>
</feature>
<protein>
    <submittedName>
        <fullName evidence="2">Uncharacterized protein</fullName>
    </submittedName>
</protein>
<name>A0A9W4XCV4_9PLEO</name>
<organism evidence="2 3">
    <name type="scientific">Periconia digitata</name>
    <dbReference type="NCBI Taxonomy" id="1303443"/>
    <lineage>
        <taxon>Eukaryota</taxon>
        <taxon>Fungi</taxon>
        <taxon>Dikarya</taxon>
        <taxon>Ascomycota</taxon>
        <taxon>Pezizomycotina</taxon>
        <taxon>Dothideomycetes</taxon>
        <taxon>Pleosporomycetidae</taxon>
        <taxon>Pleosporales</taxon>
        <taxon>Massarineae</taxon>
        <taxon>Periconiaceae</taxon>
        <taxon>Periconia</taxon>
    </lineage>
</organism>